<dbReference type="RefSeq" id="WP_377573527.1">
    <property type="nucleotide sequence ID" value="NZ_JBHTKA010000001.1"/>
</dbReference>
<dbReference type="Proteomes" id="UP001597112">
    <property type="component" value="Unassembled WGS sequence"/>
</dbReference>
<dbReference type="Pfam" id="PF19463">
    <property type="entry name" value="DUF6000"/>
    <property type="match status" value="1"/>
</dbReference>
<dbReference type="EMBL" id="JBHTKA010000001">
    <property type="protein sequence ID" value="MFD0997851.1"/>
    <property type="molecule type" value="Genomic_DNA"/>
</dbReference>
<sequence>MRFSRPLSILVYTFTIAMIDYTFHPKYVEPYYLLLMNANFIREPEKAPDLFRNLKLLSRELDNAQLSIMLKSSWRPAKVAAWIIGLSGRTELEEDLIQLMKYNASYCEHLIFALTLLDVEVKVLEEYITDQVKKAERLSITAIESISFGIALAARDWLCDKKGVTSANETFNKTWADFITMLEGKASRFPKFNVNDMLRLQADRKNFYKALTLVEQHQ</sequence>
<gene>
    <name evidence="1" type="ORF">ACFQ21_00985</name>
</gene>
<proteinExistence type="predicted"/>
<reference evidence="2" key="1">
    <citation type="journal article" date="2019" name="Int. J. Syst. Evol. Microbiol.">
        <title>The Global Catalogue of Microorganisms (GCM) 10K type strain sequencing project: providing services to taxonomists for standard genome sequencing and annotation.</title>
        <authorList>
            <consortium name="The Broad Institute Genomics Platform"/>
            <consortium name="The Broad Institute Genome Sequencing Center for Infectious Disease"/>
            <person name="Wu L."/>
            <person name="Ma J."/>
        </authorList>
    </citation>
    <scope>NUCLEOTIDE SEQUENCE [LARGE SCALE GENOMIC DNA]</scope>
    <source>
        <strain evidence="2">CCUG 58938</strain>
    </source>
</reference>
<evidence type="ECO:0000313" key="2">
    <source>
        <dbReference type="Proteomes" id="UP001597112"/>
    </source>
</evidence>
<organism evidence="1 2">
    <name type="scientific">Ohtaekwangia kribbensis</name>
    <dbReference type="NCBI Taxonomy" id="688913"/>
    <lineage>
        <taxon>Bacteria</taxon>
        <taxon>Pseudomonadati</taxon>
        <taxon>Bacteroidota</taxon>
        <taxon>Cytophagia</taxon>
        <taxon>Cytophagales</taxon>
        <taxon>Fulvivirgaceae</taxon>
        <taxon>Ohtaekwangia</taxon>
    </lineage>
</organism>
<comment type="caution">
    <text evidence="1">The sequence shown here is derived from an EMBL/GenBank/DDBJ whole genome shotgun (WGS) entry which is preliminary data.</text>
</comment>
<protein>
    <submittedName>
        <fullName evidence="1">DUF6000 family protein</fullName>
    </submittedName>
</protein>
<dbReference type="InterPro" id="IPR046042">
    <property type="entry name" value="DUF6000"/>
</dbReference>
<name>A0ABW3JW90_9BACT</name>
<accession>A0ABW3JW90</accession>
<keyword evidence="2" id="KW-1185">Reference proteome</keyword>
<evidence type="ECO:0000313" key="1">
    <source>
        <dbReference type="EMBL" id="MFD0997851.1"/>
    </source>
</evidence>